<proteinExistence type="predicted"/>
<comment type="caution">
    <text evidence="3">The sequence shown here is derived from an EMBL/GenBank/DDBJ whole genome shotgun (WGS) entry which is preliminary data.</text>
</comment>
<evidence type="ECO:0008006" key="5">
    <source>
        <dbReference type="Google" id="ProtNLM"/>
    </source>
</evidence>
<feature type="region of interest" description="Disordered" evidence="1">
    <location>
        <begin position="1"/>
        <end position="21"/>
    </location>
</feature>
<reference evidence="3 4" key="1">
    <citation type="submission" date="2024-03" db="EMBL/GenBank/DDBJ databases">
        <title>Novel Streptomyces species of biotechnological and ecological value are a feature of Machair soil.</title>
        <authorList>
            <person name="Prole J.R."/>
            <person name="Goodfellow M."/>
            <person name="Allenby N."/>
            <person name="Ward A.C."/>
        </authorList>
    </citation>
    <scope>NUCLEOTIDE SEQUENCE [LARGE SCALE GENOMIC DNA]</scope>
    <source>
        <strain evidence="3 4">MS1.HAVA.3</strain>
    </source>
</reference>
<keyword evidence="2" id="KW-1133">Transmembrane helix</keyword>
<evidence type="ECO:0000313" key="4">
    <source>
        <dbReference type="Proteomes" id="UP001382904"/>
    </source>
</evidence>
<name>A0ABU8TYQ7_9ACTN</name>
<evidence type="ECO:0000313" key="3">
    <source>
        <dbReference type="EMBL" id="MEJ8640401.1"/>
    </source>
</evidence>
<keyword evidence="2" id="KW-0472">Membrane</keyword>
<sequence>MVVPATTQTHERAPRLAPTPRWTGWPRRWPEWAPAAAVTCGAVYAIVEATWAVTGTTVPFTPHTPYSPVVQLILAGLAIAAGIACRATRRQLDRPGRTAVGVRSS</sequence>
<gene>
    <name evidence="3" type="ORF">WKI68_01070</name>
</gene>
<protein>
    <recommendedName>
        <fullName evidence="5">Integral membrane protein</fullName>
    </recommendedName>
</protein>
<keyword evidence="4" id="KW-1185">Reference proteome</keyword>
<keyword evidence="2" id="KW-0812">Transmembrane</keyword>
<organism evidence="3 4">
    <name type="scientific">Streptomyces caledonius</name>
    <dbReference type="NCBI Taxonomy" id="3134107"/>
    <lineage>
        <taxon>Bacteria</taxon>
        <taxon>Bacillati</taxon>
        <taxon>Actinomycetota</taxon>
        <taxon>Actinomycetes</taxon>
        <taxon>Kitasatosporales</taxon>
        <taxon>Streptomycetaceae</taxon>
        <taxon>Streptomyces</taxon>
    </lineage>
</organism>
<evidence type="ECO:0000256" key="1">
    <source>
        <dbReference type="SAM" id="MobiDB-lite"/>
    </source>
</evidence>
<dbReference type="EMBL" id="JBBKAM010000002">
    <property type="protein sequence ID" value="MEJ8640401.1"/>
    <property type="molecule type" value="Genomic_DNA"/>
</dbReference>
<accession>A0ABU8TYQ7</accession>
<dbReference type="Proteomes" id="UP001382904">
    <property type="component" value="Unassembled WGS sequence"/>
</dbReference>
<evidence type="ECO:0000256" key="2">
    <source>
        <dbReference type="SAM" id="Phobius"/>
    </source>
</evidence>
<feature type="transmembrane region" description="Helical" evidence="2">
    <location>
        <begin position="69"/>
        <end position="87"/>
    </location>
</feature>